<dbReference type="SMART" id="SM00748">
    <property type="entry name" value="HEPN"/>
    <property type="match status" value="1"/>
</dbReference>
<dbReference type="InterPro" id="IPR007842">
    <property type="entry name" value="HEPN_dom"/>
</dbReference>
<organism evidence="2 3">
    <name type="scientific">Handelsmanbacteria sp. (strain RIFCSPLOWO2_12_FULL_64_10)</name>
    <dbReference type="NCBI Taxonomy" id="1817868"/>
    <lineage>
        <taxon>Bacteria</taxon>
        <taxon>Candidatus Handelsmaniibacteriota</taxon>
    </lineage>
</organism>
<accession>A0A1F6CBB6</accession>
<name>A0A1F6CBB6_HANXR</name>
<sequence length="135" mass="15395">MNNNAHEARRWFDQGVRDRAAAESNRANGFHEVACFLCQQSAEKLLKAFLYRRGERMVIGHSTLSLAEKCREYDGRFAGVLDDCRKLDQLYIPTRYPNGLPDKTPGEFFNETSSQEALGSLRPILDLVSEILKDK</sequence>
<dbReference type="Proteomes" id="UP000178606">
    <property type="component" value="Unassembled WGS sequence"/>
</dbReference>
<evidence type="ECO:0000259" key="1">
    <source>
        <dbReference type="PROSITE" id="PS50910"/>
    </source>
</evidence>
<reference evidence="2 3" key="1">
    <citation type="journal article" date="2016" name="Nat. Commun.">
        <title>Thousands of microbial genomes shed light on interconnected biogeochemical processes in an aquifer system.</title>
        <authorList>
            <person name="Anantharaman K."/>
            <person name="Brown C.T."/>
            <person name="Hug L.A."/>
            <person name="Sharon I."/>
            <person name="Castelle C.J."/>
            <person name="Probst A.J."/>
            <person name="Thomas B.C."/>
            <person name="Singh A."/>
            <person name="Wilkins M.J."/>
            <person name="Karaoz U."/>
            <person name="Brodie E.L."/>
            <person name="Williams K.H."/>
            <person name="Hubbard S.S."/>
            <person name="Banfield J.F."/>
        </authorList>
    </citation>
    <scope>NUCLEOTIDE SEQUENCE [LARGE SCALE GENOMIC DNA]</scope>
    <source>
        <strain evidence="3">RIFCSPLOWO2_12_FULL_64_10</strain>
    </source>
</reference>
<comment type="caution">
    <text evidence="2">The sequence shown here is derived from an EMBL/GenBank/DDBJ whole genome shotgun (WGS) entry which is preliminary data.</text>
</comment>
<dbReference type="AlphaFoldDB" id="A0A1F6CBB6"/>
<protein>
    <recommendedName>
        <fullName evidence="1">HEPN domain-containing protein</fullName>
    </recommendedName>
</protein>
<dbReference type="Pfam" id="PF05168">
    <property type="entry name" value="HEPN"/>
    <property type="match status" value="1"/>
</dbReference>
<evidence type="ECO:0000313" key="3">
    <source>
        <dbReference type="Proteomes" id="UP000178606"/>
    </source>
</evidence>
<feature type="domain" description="HEPN" evidence="1">
    <location>
        <begin position="12"/>
        <end position="124"/>
    </location>
</feature>
<evidence type="ECO:0000313" key="2">
    <source>
        <dbReference type="EMBL" id="OGG46252.1"/>
    </source>
</evidence>
<proteinExistence type="predicted"/>
<gene>
    <name evidence="2" type="ORF">A3F84_23780</name>
</gene>
<dbReference type="PROSITE" id="PS50910">
    <property type="entry name" value="HEPN"/>
    <property type="match status" value="1"/>
</dbReference>
<dbReference type="EMBL" id="MFKF01000329">
    <property type="protein sequence ID" value="OGG46252.1"/>
    <property type="molecule type" value="Genomic_DNA"/>
</dbReference>
<dbReference type="Gene3D" id="1.20.120.330">
    <property type="entry name" value="Nucleotidyltransferases domain 2"/>
    <property type="match status" value="1"/>
</dbReference>
<dbReference type="SUPFAM" id="SSF81593">
    <property type="entry name" value="Nucleotidyltransferase substrate binding subunit/domain"/>
    <property type="match status" value="1"/>
</dbReference>